<dbReference type="PANTHER" id="PTHR31818:SF1">
    <property type="entry name" value="O-FUCOSYLTRANSFERASE 16"/>
    <property type="match status" value="1"/>
</dbReference>
<dbReference type="EMBL" id="VDCV01000004">
    <property type="protein sequence ID" value="KAB5561521.1"/>
    <property type="molecule type" value="Genomic_DNA"/>
</dbReference>
<evidence type="ECO:0000256" key="3">
    <source>
        <dbReference type="ARBA" id="ARBA00022679"/>
    </source>
</evidence>
<dbReference type="Pfam" id="PF10250">
    <property type="entry name" value="O-FucT"/>
    <property type="match status" value="2"/>
</dbReference>
<evidence type="ECO:0000313" key="9">
    <source>
        <dbReference type="Proteomes" id="UP000326939"/>
    </source>
</evidence>
<evidence type="ECO:0000256" key="5">
    <source>
        <dbReference type="ARBA" id="ARBA00023277"/>
    </source>
</evidence>
<evidence type="ECO:0000256" key="4">
    <source>
        <dbReference type="ARBA" id="ARBA00023253"/>
    </source>
</evidence>
<dbReference type="GO" id="GO:0016757">
    <property type="term" value="F:glycosyltransferase activity"/>
    <property type="evidence" value="ECO:0007669"/>
    <property type="project" value="UniProtKB-KW"/>
</dbReference>
<dbReference type="InterPro" id="IPR019378">
    <property type="entry name" value="GDP-Fuc_O-FucTrfase"/>
</dbReference>
<dbReference type="GO" id="GO:0006004">
    <property type="term" value="P:fucose metabolic process"/>
    <property type="evidence" value="ECO:0007669"/>
    <property type="project" value="UniProtKB-KW"/>
</dbReference>
<dbReference type="InterPro" id="IPR024709">
    <property type="entry name" value="FucosylTrfase_pln"/>
</dbReference>
<evidence type="ECO:0000256" key="1">
    <source>
        <dbReference type="ARBA" id="ARBA00007737"/>
    </source>
</evidence>
<dbReference type="AlphaFoldDB" id="A0A5N5N4Z5"/>
<accession>A0A5N5N4Z5</accession>
<comment type="similarity">
    <text evidence="1">Belongs to the glycosyltransferase GT106 family.</text>
</comment>
<proteinExistence type="inferred from homology"/>
<protein>
    <recommendedName>
        <fullName evidence="6">O-fucosyltransferase family protein</fullName>
    </recommendedName>
</protein>
<keyword evidence="2" id="KW-0328">Glycosyltransferase</keyword>
<keyword evidence="9" id="KW-1185">Reference proteome</keyword>
<keyword evidence="3" id="KW-0808">Transferase</keyword>
<keyword evidence="5" id="KW-0119">Carbohydrate metabolism</keyword>
<feature type="compositionally biased region" description="Basic and acidic residues" evidence="7">
    <location>
        <begin position="634"/>
        <end position="656"/>
    </location>
</feature>
<dbReference type="PANTHER" id="PTHR31818">
    <property type="entry name" value="O-FUCOSYLTRANSFERASE 16"/>
    <property type="match status" value="1"/>
</dbReference>
<evidence type="ECO:0000256" key="2">
    <source>
        <dbReference type="ARBA" id="ARBA00022676"/>
    </source>
</evidence>
<keyword evidence="4" id="KW-0294">Fucose metabolism</keyword>
<organism evidence="8 9">
    <name type="scientific">Salix brachista</name>
    <dbReference type="NCBI Taxonomy" id="2182728"/>
    <lineage>
        <taxon>Eukaryota</taxon>
        <taxon>Viridiplantae</taxon>
        <taxon>Streptophyta</taxon>
        <taxon>Embryophyta</taxon>
        <taxon>Tracheophyta</taxon>
        <taxon>Spermatophyta</taxon>
        <taxon>Magnoliopsida</taxon>
        <taxon>eudicotyledons</taxon>
        <taxon>Gunneridae</taxon>
        <taxon>Pentapetalae</taxon>
        <taxon>rosids</taxon>
        <taxon>fabids</taxon>
        <taxon>Malpighiales</taxon>
        <taxon>Salicaceae</taxon>
        <taxon>Saliceae</taxon>
        <taxon>Salix</taxon>
    </lineage>
</organism>
<dbReference type="Proteomes" id="UP000326939">
    <property type="component" value="Chromosome 4"/>
</dbReference>
<evidence type="ECO:0000313" key="8">
    <source>
        <dbReference type="EMBL" id="KAB5561521.1"/>
    </source>
</evidence>
<reference evidence="9" key="1">
    <citation type="journal article" date="2019" name="Gigascience">
        <title>De novo genome assembly of the endangered Acer yangbiense, a plant species with extremely small populations endemic to Yunnan Province, China.</title>
        <authorList>
            <person name="Yang J."/>
            <person name="Wariss H.M."/>
            <person name="Tao L."/>
            <person name="Zhang R."/>
            <person name="Yun Q."/>
            <person name="Hollingsworth P."/>
            <person name="Dao Z."/>
            <person name="Luo G."/>
            <person name="Guo H."/>
            <person name="Ma Y."/>
            <person name="Sun W."/>
        </authorList>
    </citation>
    <scope>NUCLEOTIDE SEQUENCE [LARGE SCALE GENOMIC DNA]</scope>
    <source>
        <strain evidence="9">cv. br00</strain>
    </source>
</reference>
<feature type="region of interest" description="Disordered" evidence="7">
    <location>
        <begin position="634"/>
        <end position="665"/>
    </location>
</feature>
<evidence type="ECO:0000256" key="6">
    <source>
        <dbReference type="ARBA" id="ARBA00030350"/>
    </source>
</evidence>
<evidence type="ECO:0000256" key="7">
    <source>
        <dbReference type="SAM" id="MobiDB-lite"/>
    </source>
</evidence>
<dbReference type="CDD" id="cd11299">
    <property type="entry name" value="O-FucT_plant"/>
    <property type="match status" value="1"/>
</dbReference>
<gene>
    <name evidence="8" type="ORF">DKX38_006478</name>
</gene>
<comment type="caution">
    <text evidence="8">The sequence shown here is derived from an EMBL/GenBank/DDBJ whole genome shotgun (WGS) entry which is preliminary data.</text>
</comment>
<dbReference type="PIRSF" id="PIRSF009360">
    <property type="entry name" value="UCP009360"/>
    <property type="match status" value="1"/>
</dbReference>
<name>A0A5N5N4Z5_9ROSI</name>
<sequence length="693" mass="78515">MNQLKNGAKAEESTLSKETSSFRVPRSGWRLGRHLWSSRSSKFYYGCSNASESFENVAADRRKNSDRYLLIATSGGLNQQRTGITDGVVAAYILNATLVVPKLDQKSFWNDSSDFAQIFDVDWFISFLSKDVTIIKQLHGKGGKALNPYRMRVPRKCTPTCYLTKVLPVLNKKHGKTWDEEEKLWDDLTCLHPEVVAELNQEAVSEERAVVTATPEEMAVIEAEDLAEREQEFPEVAVQTEGEQGVASHIPNKQTPLFDVPDNDSPSSEDILEVTSLTLSSSNILDTPVSYHLPFRHNRGKPPARYSPDEEGKRAKYPISNHVTTQRLSDPLKAFAHRLSSYKAVQLGKFDYRLSNRLDPDLQKLRCRVNYHALKFTDSILEMGKKLVQRMRMKSEHFIALHLRFEPDMLAFSGCYFGGGEKERMELGKIRRRWKSLHTSNPDKERRQGRCPLTPEDVGLMLRALGFGSDVHLYVASGEVYGGEETLAPLKALFPNFHSKETLASMRELAPFSSFSSRMAALDFIVCDESDVFSTNNNGNMAKILAGRRRYFGHKPTIRPNAKKLYKLFMSRHNKTWEEFASRVRTHQIGFMGEPNEVKPGRGEFHENPSSCICEDSAAKARAGLTLTPQNLLDESHKNGKENFNKNETSDVTDEHSIEDDQDLTDMDYMDRETAIKGKGLPGEMLLEEFFSD</sequence>